<evidence type="ECO:0000259" key="2">
    <source>
        <dbReference type="Pfam" id="PF25500"/>
    </source>
</evidence>
<dbReference type="EMBL" id="PKMF04000425">
    <property type="protein sequence ID" value="KAK7832433.1"/>
    <property type="molecule type" value="Genomic_DNA"/>
</dbReference>
<feature type="compositionally biased region" description="Basic and acidic residues" evidence="1">
    <location>
        <begin position="383"/>
        <end position="401"/>
    </location>
</feature>
<feature type="region of interest" description="Disordered" evidence="1">
    <location>
        <begin position="383"/>
        <end position="407"/>
    </location>
</feature>
<dbReference type="InterPro" id="IPR057235">
    <property type="entry name" value="DUF7913"/>
</dbReference>
<evidence type="ECO:0000256" key="1">
    <source>
        <dbReference type="SAM" id="MobiDB-lite"/>
    </source>
</evidence>
<evidence type="ECO:0000313" key="5">
    <source>
        <dbReference type="Proteomes" id="UP000237347"/>
    </source>
</evidence>
<dbReference type="Pfam" id="PF25502">
    <property type="entry name" value="DUF7915"/>
    <property type="match status" value="2"/>
</dbReference>
<dbReference type="Gene3D" id="3.30.160.20">
    <property type="match status" value="1"/>
</dbReference>
<dbReference type="CDD" id="cd00048">
    <property type="entry name" value="DSRM_SF"/>
    <property type="match status" value="1"/>
</dbReference>
<feature type="domain" description="DUF7915" evidence="3">
    <location>
        <begin position="161"/>
        <end position="273"/>
    </location>
</feature>
<accession>A0AAW0K113</accession>
<evidence type="ECO:0008006" key="6">
    <source>
        <dbReference type="Google" id="ProtNLM"/>
    </source>
</evidence>
<keyword evidence="5" id="KW-1185">Reference proteome</keyword>
<name>A0AAW0K113_QUESU</name>
<comment type="caution">
    <text evidence="4">The sequence shown here is derived from an EMBL/GenBank/DDBJ whole genome shotgun (WGS) entry which is preliminary data.</text>
</comment>
<protein>
    <recommendedName>
        <fullName evidence="6">DRBM domain-containing protein</fullName>
    </recommendedName>
</protein>
<dbReference type="Pfam" id="PF25500">
    <property type="entry name" value="DUF7913"/>
    <property type="match status" value="1"/>
</dbReference>
<sequence length="810" mass="89782">MGELEEACPTEDAVLALLEYLVSPMLPSAKSINHTPSLSQQQSVAKQMHAAVLLYNYYLRKQNPQLEVLGFEAFCKLSVVLKPTLLAHMKLMQSSDDTEMDDLKKQLSETEKRIMEACDISASLDASKDVPNIEGWPVSKVAVLLVDSNKENFFLRFSSITQGVWSVIEKDVDISNPPLEGMVDANQSNKKKRFIRKPSKDESSVDESGLLQLAYAAVKEATGINQTDLMVSERHAVYSLSKEKTAACFYIMQCIKSVNEDVDRVPIKDTIDRFGTRRKLLCVHVIKGEDDVGEIGAMGRSHTMRTLIWSQVTCFLKSFFFCYLNSLQGTLVRKSSSRWTVNPAVEYFHVRPYARIVSTWLSREVSSDSLPVLREGERNSIVNSHERTEKPCTPEIHKTQDRSPVSDGLVGAFGNNTRSVNTESLKQKNNNGSCMIGLSGSLTGPQSRDEDERFMVTSQNGEQFKNIANTIQVVTQEENRDVDLSFMVPSQNGGKCKNIANTMQVHNQQEKRTNCVEGDSNGSPSIVKDDEMMGLMTSPCVTECGGKQIAAGNKICNNILSVQGGRGDHAVVAYQSTPLDIDRLKNTSVPKQDERSCAALLQNSTVPKQDELSRAALLPTAVVSKQDELSCAALRVLLRKRDQLSLQQRNIEDEIALCDKKIQKILNGGEDDLALKIESVIEGCNDVCLRSITQERTKQQLEGQLSPQTFKRKRLSEAVLSMQYPCQANTLITTCLLCQELDRVCNESNWVLPTYCVFTSDGGFRANVTVNGGDFECTTGGDTRSNPREARESAAAQMLAKLRAMASSTP</sequence>
<evidence type="ECO:0000259" key="3">
    <source>
        <dbReference type="Pfam" id="PF25502"/>
    </source>
</evidence>
<dbReference type="AlphaFoldDB" id="A0AAW0K113"/>
<organism evidence="4 5">
    <name type="scientific">Quercus suber</name>
    <name type="common">Cork oak</name>
    <dbReference type="NCBI Taxonomy" id="58331"/>
    <lineage>
        <taxon>Eukaryota</taxon>
        <taxon>Viridiplantae</taxon>
        <taxon>Streptophyta</taxon>
        <taxon>Embryophyta</taxon>
        <taxon>Tracheophyta</taxon>
        <taxon>Spermatophyta</taxon>
        <taxon>Magnoliopsida</taxon>
        <taxon>eudicotyledons</taxon>
        <taxon>Gunneridae</taxon>
        <taxon>Pentapetalae</taxon>
        <taxon>rosids</taxon>
        <taxon>fabids</taxon>
        <taxon>Fagales</taxon>
        <taxon>Fagaceae</taxon>
        <taxon>Quercus</taxon>
    </lineage>
</organism>
<dbReference type="Proteomes" id="UP000237347">
    <property type="component" value="Unassembled WGS sequence"/>
</dbReference>
<feature type="domain" description="DUF7913" evidence="2">
    <location>
        <begin position="6"/>
        <end position="125"/>
    </location>
</feature>
<dbReference type="PANTHER" id="PTHR33913:SF1">
    <property type="entry name" value="DRBM DOMAIN-CONTAINING PROTEIN"/>
    <property type="match status" value="1"/>
</dbReference>
<evidence type="ECO:0000313" key="4">
    <source>
        <dbReference type="EMBL" id="KAK7832433.1"/>
    </source>
</evidence>
<dbReference type="PANTHER" id="PTHR33913">
    <property type="entry name" value="ALEURONE LAYER MORPHOGENESIS PROTEIN"/>
    <property type="match status" value="1"/>
</dbReference>
<dbReference type="InterPro" id="IPR057237">
    <property type="entry name" value="DUF7915"/>
</dbReference>
<reference evidence="4 5" key="1">
    <citation type="journal article" date="2018" name="Sci. Data">
        <title>The draft genome sequence of cork oak.</title>
        <authorList>
            <person name="Ramos A.M."/>
            <person name="Usie A."/>
            <person name="Barbosa P."/>
            <person name="Barros P.M."/>
            <person name="Capote T."/>
            <person name="Chaves I."/>
            <person name="Simoes F."/>
            <person name="Abreu I."/>
            <person name="Carrasquinho I."/>
            <person name="Faro C."/>
            <person name="Guimaraes J.B."/>
            <person name="Mendonca D."/>
            <person name="Nobrega F."/>
            <person name="Rodrigues L."/>
            <person name="Saibo N.J.M."/>
            <person name="Varela M.C."/>
            <person name="Egas C."/>
            <person name="Matos J."/>
            <person name="Miguel C.M."/>
            <person name="Oliveira M.M."/>
            <person name="Ricardo C.P."/>
            <person name="Goncalves S."/>
        </authorList>
    </citation>
    <scope>NUCLEOTIDE SEQUENCE [LARGE SCALE GENOMIC DNA]</scope>
    <source>
        <strain evidence="5">cv. HL8</strain>
    </source>
</reference>
<gene>
    <name evidence="4" type="ORF">CFP56_026537</name>
</gene>
<feature type="domain" description="DUF7915" evidence="3">
    <location>
        <begin position="324"/>
        <end position="363"/>
    </location>
</feature>
<dbReference type="SUPFAM" id="SSF54768">
    <property type="entry name" value="dsRNA-binding domain-like"/>
    <property type="match status" value="1"/>
</dbReference>
<proteinExistence type="predicted"/>